<dbReference type="InterPro" id="IPR015422">
    <property type="entry name" value="PyrdxlP-dep_Trfase_small"/>
</dbReference>
<dbReference type="Pfam" id="PF01053">
    <property type="entry name" value="Cys_Met_Meta_PP"/>
    <property type="match status" value="1"/>
</dbReference>
<dbReference type="GO" id="GO:0016846">
    <property type="term" value="F:carbon-sulfur lyase activity"/>
    <property type="evidence" value="ECO:0007669"/>
    <property type="project" value="TreeGrafter"/>
</dbReference>
<dbReference type="PIRSF" id="PIRSF001434">
    <property type="entry name" value="CGS"/>
    <property type="match status" value="1"/>
</dbReference>
<sequence length="388" mass="43565">MMDLSFILNELGEERDNYFNAVSPPIIQSSNFSFNTVTEMRNAMLDEFDTNLYSRGQNPTLTILRKKLAALDGAEDALLFTSGIGAISVPLLTLLKTGDHIIAIENPYSWTAKLFNDFLPKFGITTTFINGCDFDNFEKAVQPQTRLIYLESPNSYSYELQDIKRVADFAKARGIMTMIDNSYSTALFQQPIAMGIDLVAQSATKYIGGHSDVVAGVLTGSTTLIKQIFEHEFMNLGPAISPNSAWLLLRGLRTLPLRLQRSFESTKIITEWLSKHPAVQQVIWPFSADFPQSALAHQQMLGCSGLFSFTLKDSTFAKIEQFCDQLSHILIAVSWGGYESLILPVIASVKKQQYDLDNKQHQLIRMYIGLEDPDYLIKDMQQAFDHIA</sequence>
<dbReference type="PANTHER" id="PTHR11808:SF80">
    <property type="entry name" value="CYSTATHIONINE GAMMA-LYASE"/>
    <property type="match status" value="1"/>
</dbReference>
<feature type="modified residue" description="N6-(pyridoxal phosphate)lysine" evidence="3">
    <location>
        <position position="205"/>
    </location>
</feature>
<dbReference type="InterPro" id="IPR015421">
    <property type="entry name" value="PyrdxlP-dep_Trfase_major"/>
</dbReference>
<comment type="cofactor">
    <cofactor evidence="1 4">
        <name>pyridoxal 5'-phosphate</name>
        <dbReference type="ChEBI" id="CHEBI:597326"/>
    </cofactor>
</comment>
<dbReference type="EMBL" id="LT629740">
    <property type="protein sequence ID" value="SDS83377.1"/>
    <property type="molecule type" value="Genomic_DNA"/>
</dbReference>
<dbReference type="RefSeq" id="WP_197684586.1">
    <property type="nucleotide sequence ID" value="NZ_LT629740.1"/>
</dbReference>
<evidence type="ECO:0000313" key="6">
    <source>
        <dbReference type="Proteomes" id="UP000199679"/>
    </source>
</evidence>
<accession>A0A1H1VF00</accession>
<organism evidence="5 6">
    <name type="scientific">Mucilaginibacter mallensis</name>
    <dbReference type="NCBI Taxonomy" id="652787"/>
    <lineage>
        <taxon>Bacteria</taxon>
        <taxon>Pseudomonadati</taxon>
        <taxon>Bacteroidota</taxon>
        <taxon>Sphingobacteriia</taxon>
        <taxon>Sphingobacteriales</taxon>
        <taxon>Sphingobacteriaceae</taxon>
        <taxon>Mucilaginibacter</taxon>
    </lineage>
</organism>
<dbReference type="SUPFAM" id="SSF53383">
    <property type="entry name" value="PLP-dependent transferases"/>
    <property type="match status" value="1"/>
</dbReference>
<dbReference type="PROSITE" id="PS00868">
    <property type="entry name" value="CYS_MET_METAB_PP"/>
    <property type="match status" value="1"/>
</dbReference>
<comment type="similarity">
    <text evidence="4">Belongs to the trans-sulfuration enzymes family.</text>
</comment>
<evidence type="ECO:0000256" key="2">
    <source>
        <dbReference type="ARBA" id="ARBA00022898"/>
    </source>
</evidence>
<evidence type="ECO:0000256" key="3">
    <source>
        <dbReference type="PIRSR" id="PIRSR001434-2"/>
    </source>
</evidence>
<reference evidence="5 6" key="1">
    <citation type="submission" date="2016-10" db="EMBL/GenBank/DDBJ databases">
        <authorList>
            <person name="de Groot N.N."/>
        </authorList>
    </citation>
    <scope>NUCLEOTIDE SEQUENCE [LARGE SCALE GENOMIC DNA]</scope>
    <source>
        <strain evidence="5 6">MP1X4</strain>
    </source>
</reference>
<dbReference type="Gene3D" id="3.40.640.10">
    <property type="entry name" value="Type I PLP-dependent aspartate aminotransferase-like (Major domain)"/>
    <property type="match status" value="1"/>
</dbReference>
<dbReference type="FunFam" id="3.40.640.10:FF:000046">
    <property type="entry name" value="Cystathionine gamma-lyase"/>
    <property type="match status" value="1"/>
</dbReference>
<dbReference type="InterPro" id="IPR000277">
    <property type="entry name" value="Cys/Met-Metab_PyrdxlP-dep_enz"/>
</dbReference>
<dbReference type="InterPro" id="IPR015424">
    <property type="entry name" value="PyrdxlP-dep_Trfase"/>
</dbReference>
<evidence type="ECO:0000256" key="1">
    <source>
        <dbReference type="ARBA" id="ARBA00001933"/>
    </source>
</evidence>
<evidence type="ECO:0000313" key="5">
    <source>
        <dbReference type="EMBL" id="SDS83377.1"/>
    </source>
</evidence>
<dbReference type="Gene3D" id="3.90.1150.10">
    <property type="entry name" value="Aspartate Aminotransferase, domain 1"/>
    <property type="match status" value="1"/>
</dbReference>
<evidence type="ECO:0000256" key="4">
    <source>
        <dbReference type="RuleBase" id="RU362118"/>
    </source>
</evidence>
<dbReference type="GO" id="GO:0005737">
    <property type="term" value="C:cytoplasm"/>
    <property type="evidence" value="ECO:0007669"/>
    <property type="project" value="TreeGrafter"/>
</dbReference>
<dbReference type="GO" id="GO:0030170">
    <property type="term" value="F:pyridoxal phosphate binding"/>
    <property type="evidence" value="ECO:0007669"/>
    <property type="project" value="InterPro"/>
</dbReference>
<dbReference type="AlphaFoldDB" id="A0A1H1VF00"/>
<protein>
    <submittedName>
        <fullName evidence="5">Cystathionine gamma-synthase</fullName>
    </submittedName>
</protein>
<proteinExistence type="inferred from homology"/>
<gene>
    <name evidence="5" type="ORF">SAMN05216490_1907</name>
</gene>
<dbReference type="Proteomes" id="UP000199679">
    <property type="component" value="Chromosome I"/>
</dbReference>
<dbReference type="STRING" id="652787.SAMN05216490_1907"/>
<name>A0A1H1VF00_MUCMA</name>
<keyword evidence="6" id="KW-1185">Reference proteome</keyword>
<dbReference type="GO" id="GO:0019346">
    <property type="term" value="P:transsulfuration"/>
    <property type="evidence" value="ECO:0007669"/>
    <property type="project" value="InterPro"/>
</dbReference>
<dbReference type="CDD" id="cd00614">
    <property type="entry name" value="CGS_like"/>
    <property type="match status" value="1"/>
</dbReference>
<dbReference type="PANTHER" id="PTHR11808">
    <property type="entry name" value="TRANS-SULFURATION ENZYME FAMILY MEMBER"/>
    <property type="match status" value="1"/>
</dbReference>
<dbReference type="InterPro" id="IPR054542">
    <property type="entry name" value="Cys_met_metab_PP"/>
</dbReference>
<keyword evidence="2 3" id="KW-0663">Pyridoxal phosphate</keyword>